<comment type="caution">
    <text evidence="1">The sequence shown here is derived from an EMBL/GenBank/DDBJ whole genome shotgun (WGS) entry which is preliminary data.</text>
</comment>
<evidence type="ECO:0000313" key="1">
    <source>
        <dbReference type="EMBL" id="KAK9105569.1"/>
    </source>
</evidence>
<keyword evidence="2" id="KW-1185">Reference proteome</keyword>
<proteinExistence type="predicted"/>
<dbReference type="Proteomes" id="UP001419268">
    <property type="component" value="Unassembled WGS sequence"/>
</dbReference>
<dbReference type="EMBL" id="JBBNAG010000009">
    <property type="protein sequence ID" value="KAK9105569.1"/>
    <property type="molecule type" value="Genomic_DNA"/>
</dbReference>
<reference evidence="1 2" key="1">
    <citation type="submission" date="2024-01" db="EMBL/GenBank/DDBJ databases">
        <title>Genome assemblies of Stephania.</title>
        <authorList>
            <person name="Yang L."/>
        </authorList>
    </citation>
    <scope>NUCLEOTIDE SEQUENCE [LARGE SCALE GENOMIC DNA]</scope>
    <source>
        <strain evidence="1">JXDWG</strain>
        <tissue evidence="1">Leaf</tissue>
    </source>
</reference>
<protein>
    <submittedName>
        <fullName evidence="1">Uncharacterized protein</fullName>
    </submittedName>
</protein>
<gene>
    <name evidence="1" type="ORF">Scep_022413</name>
</gene>
<evidence type="ECO:0000313" key="2">
    <source>
        <dbReference type="Proteomes" id="UP001419268"/>
    </source>
</evidence>
<name>A0AAP0I2N5_9MAGN</name>
<organism evidence="1 2">
    <name type="scientific">Stephania cephalantha</name>
    <dbReference type="NCBI Taxonomy" id="152367"/>
    <lineage>
        <taxon>Eukaryota</taxon>
        <taxon>Viridiplantae</taxon>
        <taxon>Streptophyta</taxon>
        <taxon>Embryophyta</taxon>
        <taxon>Tracheophyta</taxon>
        <taxon>Spermatophyta</taxon>
        <taxon>Magnoliopsida</taxon>
        <taxon>Ranunculales</taxon>
        <taxon>Menispermaceae</taxon>
        <taxon>Menispermoideae</taxon>
        <taxon>Cissampelideae</taxon>
        <taxon>Stephania</taxon>
    </lineage>
</organism>
<sequence>MFATISINCTCFSLTFHAFIASFNPHLLKFFTGADRPKMFALHCNAPSLSCSFVITASSSSSLLKEHICKSPEISSSFAILNLILNTLQEKLNTKREKENKRQTHTIEMWDLDFYVLIDIIKQALKDCKEMTNLEFNRIIRKNKQPLPLKNYHEE</sequence>
<dbReference type="AlphaFoldDB" id="A0AAP0I2N5"/>
<accession>A0AAP0I2N5</accession>